<evidence type="ECO:0000313" key="2">
    <source>
        <dbReference type="Proteomes" id="UP000249661"/>
    </source>
</evidence>
<organism evidence="1 2">
    <name type="scientific">Aspergillus aculeatinus CBS 121060</name>
    <dbReference type="NCBI Taxonomy" id="1448322"/>
    <lineage>
        <taxon>Eukaryota</taxon>
        <taxon>Fungi</taxon>
        <taxon>Dikarya</taxon>
        <taxon>Ascomycota</taxon>
        <taxon>Pezizomycotina</taxon>
        <taxon>Eurotiomycetes</taxon>
        <taxon>Eurotiomycetidae</taxon>
        <taxon>Eurotiales</taxon>
        <taxon>Aspergillaceae</taxon>
        <taxon>Aspergillus</taxon>
        <taxon>Aspergillus subgen. Circumdati</taxon>
    </lineage>
</organism>
<name>A0ACD1H9C8_9EURO</name>
<keyword evidence="2" id="KW-1185">Reference proteome</keyword>
<proteinExistence type="predicted"/>
<reference evidence="1" key="1">
    <citation type="submission" date="2018-02" db="EMBL/GenBank/DDBJ databases">
        <title>The genomes of Aspergillus section Nigri reveals drivers in fungal speciation.</title>
        <authorList>
            <consortium name="DOE Joint Genome Institute"/>
            <person name="Vesth T.C."/>
            <person name="Nybo J."/>
            <person name="Theobald S."/>
            <person name="Brandl J."/>
            <person name="Frisvad J.C."/>
            <person name="Nielsen K.F."/>
            <person name="Lyhne E.K."/>
            <person name="Kogle M.E."/>
            <person name="Kuo A."/>
            <person name="Riley R."/>
            <person name="Clum A."/>
            <person name="Nolan M."/>
            <person name="Lipzen A."/>
            <person name="Salamov A."/>
            <person name="Henrissat B."/>
            <person name="Wiebenga A."/>
            <person name="De vries R.P."/>
            <person name="Grigoriev I.V."/>
            <person name="Mortensen U.H."/>
            <person name="Andersen M.R."/>
            <person name="Baker S.E."/>
        </authorList>
    </citation>
    <scope>NUCLEOTIDE SEQUENCE</scope>
    <source>
        <strain evidence="1">CBS 121060</strain>
    </source>
</reference>
<gene>
    <name evidence="1" type="ORF">BO66DRAFT_84847</name>
</gene>
<dbReference type="EMBL" id="KZ824955">
    <property type="protein sequence ID" value="RAH70264.1"/>
    <property type="molecule type" value="Genomic_DNA"/>
</dbReference>
<accession>A0ACD1H9C8</accession>
<sequence>MTVLGTCSYNPQAGKQAATPTYRRQSHCLGSARNTIKYYLTGRAQNPNVKPFSLPPPDRSVPFVGLVVSITGRALHIDSIHPGRGETFRLLRSLPCGCCNYSCPTESAISVDDSLDHQINVYEYTFPSTTLPTAVDHSAITNSRTILHNALQHRFQPGCHHSPPPPLVGT</sequence>
<evidence type="ECO:0000313" key="1">
    <source>
        <dbReference type="EMBL" id="RAH70264.1"/>
    </source>
</evidence>
<dbReference type="Proteomes" id="UP000249661">
    <property type="component" value="Unassembled WGS sequence"/>
</dbReference>
<protein>
    <submittedName>
        <fullName evidence="1">Uncharacterized protein</fullName>
    </submittedName>
</protein>